<keyword evidence="4" id="KW-1185">Reference proteome</keyword>
<proteinExistence type="predicted"/>
<dbReference type="InterPro" id="IPR002035">
    <property type="entry name" value="VWF_A"/>
</dbReference>
<dbReference type="SUPFAM" id="SSF53850">
    <property type="entry name" value="Periplasmic binding protein-like II"/>
    <property type="match status" value="1"/>
</dbReference>
<feature type="domain" description="VWFA" evidence="2">
    <location>
        <begin position="340"/>
        <end position="522"/>
    </location>
</feature>
<dbReference type="RefSeq" id="WP_204003467.1">
    <property type="nucleotide sequence ID" value="NZ_BOPG01000049.1"/>
</dbReference>
<reference evidence="3" key="1">
    <citation type="submission" date="2021-01" db="EMBL/GenBank/DDBJ databases">
        <title>Whole genome shotgun sequence of Virgisporangium aurantiacum NBRC 16421.</title>
        <authorList>
            <person name="Komaki H."/>
            <person name="Tamura T."/>
        </authorList>
    </citation>
    <scope>NUCLEOTIDE SEQUENCE</scope>
    <source>
        <strain evidence="3">NBRC 16421</strain>
    </source>
</reference>
<dbReference type="PROSITE" id="PS51257">
    <property type="entry name" value="PROKAR_LIPOPROTEIN"/>
    <property type="match status" value="1"/>
</dbReference>
<accession>A0A8J3ZDR3</accession>
<dbReference type="CDD" id="cd00198">
    <property type="entry name" value="vWFA"/>
    <property type="match status" value="1"/>
</dbReference>
<comment type="caution">
    <text evidence="3">The sequence shown here is derived from an EMBL/GenBank/DDBJ whole genome shotgun (WGS) entry which is preliminary data.</text>
</comment>
<keyword evidence="1" id="KW-0732">Signal</keyword>
<dbReference type="AlphaFoldDB" id="A0A8J3ZDR3"/>
<evidence type="ECO:0000259" key="2">
    <source>
        <dbReference type="PROSITE" id="PS50234"/>
    </source>
</evidence>
<dbReference type="Pfam" id="PF13519">
    <property type="entry name" value="VWA_2"/>
    <property type="match status" value="1"/>
</dbReference>
<dbReference type="Gene3D" id="3.40.50.410">
    <property type="entry name" value="von Willebrand factor, type A domain"/>
    <property type="match status" value="1"/>
</dbReference>
<name>A0A8J3ZDR3_9ACTN</name>
<evidence type="ECO:0000313" key="3">
    <source>
        <dbReference type="EMBL" id="GIJ59955.1"/>
    </source>
</evidence>
<feature type="chain" id="PRO_5038931290" evidence="1">
    <location>
        <begin position="21"/>
        <end position="526"/>
    </location>
</feature>
<gene>
    <name evidence="3" type="ORF">Vau01_074710</name>
</gene>
<dbReference type="Gene3D" id="3.40.190.10">
    <property type="entry name" value="Periplasmic binding protein-like II"/>
    <property type="match status" value="2"/>
</dbReference>
<feature type="signal peptide" evidence="1">
    <location>
        <begin position="1"/>
        <end position="20"/>
    </location>
</feature>
<sequence>MKRLIALAAVVVLVVGGCTADSDDPERGDGGGAGPAGVLRVLAGSELQDLEPMLDEVRRATGVQVKLTYTGTLDGVERVYTGAAAMDTDAIWFSSNRYLELHGDAIDKISTQTKVMSSPVILGVRSAQAAELGWDKRRPTWKEIAEAGASGRFTYGMTNPAASNSGFSALVAAASALADAGTALTGDQVRQVGPQLTAFFKGQAFAAGSSGWLADAFKQRTDVSGLINYESVLLSMKAQGVDITLVHPSDGVVTADYPLTLLAGVPTDVRDRYQRVVDYLRRDDVQRKIVERTNRRPVVAAAAPADRFVGPLVELPFPVRLDVADALIGAYLNTLRRAPRTLYVLDLSGSMAGDRIDKLKAAMTALTGADTSLSGRFSRFSNREQVLLVPFSSRPNAVQRYEVPAENPEAELNRIRGAVQALKVGGDTAIYDALATAYDEARKLIAADPSRFTTIVLLTDGVRTAGRDLDAFTSTVGDPKIPVFPVLFGESVVAEMDEVARVTGGKVFDGRSGSLQEVFKEIRGYQ</sequence>
<protein>
    <submittedName>
        <fullName evidence="3">VWA domain-containing protein</fullName>
    </submittedName>
</protein>
<dbReference type="SUPFAM" id="SSF53300">
    <property type="entry name" value="vWA-like"/>
    <property type="match status" value="1"/>
</dbReference>
<dbReference type="SMART" id="SM00327">
    <property type="entry name" value="VWA"/>
    <property type="match status" value="1"/>
</dbReference>
<dbReference type="EMBL" id="BOPG01000049">
    <property type="protein sequence ID" value="GIJ59955.1"/>
    <property type="molecule type" value="Genomic_DNA"/>
</dbReference>
<dbReference type="Proteomes" id="UP000612585">
    <property type="component" value="Unassembled WGS sequence"/>
</dbReference>
<evidence type="ECO:0000256" key="1">
    <source>
        <dbReference type="SAM" id="SignalP"/>
    </source>
</evidence>
<dbReference type="PROSITE" id="PS50234">
    <property type="entry name" value="VWFA"/>
    <property type="match status" value="1"/>
</dbReference>
<evidence type="ECO:0000313" key="4">
    <source>
        <dbReference type="Proteomes" id="UP000612585"/>
    </source>
</evidence>
<organism evidence="3 4">
    <name type="scientific">Virgisporangium aurantiacum</name>
    <dbReference type="NCBI Taxonomy" id="175570"/>
    <lineage>
        <taxon>Bacteria</taxon>
        <taxon>Bacillati</taxon>
        <taxon>Actinomycetota</taxon>
        <taxon>Actinomycetes</taxon>
        <taxon>Micromonosporales</taxon>
        <taxon>Micromonosporaceae</taxon>
        <taxon>Virgisporangium</taxon>
    </lineage>
</organism>
<dbReference type="InterPro" id="IPR036465">
    <property type="entry name" value="vWFA_dom_sf"/>
</dbReference>